<evidence type="ECO:0000256" key="3">
    <source>
        <dbReference type="ARBA" id="ARBA00012211"/>
    </source>
</evidence>
<dbReference type="SUPFAM" id="SSF53623">
    <property type="entry name" value="MurD-like peptide ligases, catalytic domain"/>
    <property type="match status" value="1"/>
</dbReference>
<feature type="domain" description="Mur ligase C-terminal" evidence="16">
    <location>
        <begin position="308"/>
        <end position="415"/>
    </location>
</feature>
<dbReference type="GO" id="GO:0071555">
    <property type="term" value="P:cell wall organization"/>
    <property type="evidence" value="ECO:0007669"/>
    <property type="project" value="UniProtKB-KW"/>
</dbReference>
<comment type="catalytic activity">
    <reaction evidence="13 14">
        <text>UDP-N-acetyl-alpha-D-muramate + L-alanine + ATP = UDP-N-acetyl-alpha-D-muramoyl-L-alanine + ADP + phosphate + H(+)</text>
        <dbReference type="Rhea" id="RHEA:23372"/>
        <dbReference type="ChEBI" id="CHEBI:15378"/>
        <dbReference type="ChEBI" id="CHEBI:30616"/>
        <dbReference type="ChEBI" id="CHEBI:43474"/>
        <dbReference type="ChEBI" id="CHEBI:57972"/>
        <dbReference type="ChEBI" id="CHEBI:70757"/>
        <dbReference type="ChEBI" id="CHEBI:83898"/>
        <dbReference type="ChEBI" id="CHEBI:456216"/>
        <dbReference type="EC" id="6.3.2.8"/>
    </reaction>
</comment>
<dbReference type="InterPro" id="IPR013221">
    <property type="entry name" value="Mur_ligase_cen"/>
</dbReference>
<dbReference type="InterPro" id="IPR000713">
    <property type="entry name" value="Mur_ligase_N"/>
</dbReference>
<dbReference type="NCBIfam" id="TIGR01082">
    <property type="entry name" value="murC"/>
    <property type="match status" value="1"/>
</dbReference>
<feature type="domain" description="Mur ligase central" evidence="17">
    <location>
        <begin position="112"/>
        <end position="286"/>
    </location>
</feature>
<keyword evidence="6 14" id="KW-0132">Cell division</keyword>
<evidence type="ECO:0000256" key="10">
    <source>
        <dbReference type="ARBA" id="ARBA00022984"/>
    </source>
</evidence>
<gene>
    <name evidence="14" type="primary">murC</name>
    <name evidence="18" type="ORF">HELGO_WM33606</name>
</gene>
<evidence type="ECO:0000256" key="2">
    <source>
        <dbReference type="ARBA" id="ARBA00004752"/>
    </source>
</evidence>
<evidence type="ECO:0000256" key="8">
    <source>
        <dbReference type="ARBA" id="ARBA00022840"/>
    </source>
</evidence>
<protein>
    <recommendedName>
        <fullName evidence="3 14">UDP-N-acetylmuramate--L-alanine ligase</fullName>
        <ecNumber evidence="3 14">6.3.2.8</ecNumber>
    </recommendedName>
    <alternativeName>
        <fullName evidence="14">UDP-N-acetylmuramoyl-L-alanine synthetase</fullName>
    </alternativeName>
</protein>
<comment type="pathway">
    <text evidence="2 14">Cell wall biogenesis; peptidoglycan biosynthesis.</text>
</comment>
<dbReference type="Pfam" id="PF08245">
    <property type="entry name" value="Mur_ligase_M"/>
    <property type="match status" value="1"/>
</dbReference>
<dbReference type="GO" id="GO:0008763">
    <property type="term" value="F:UDP-N-acetylmuramate-L-alanine ligase activity"/>
    <property type="evidence" value="ECO:0007669"/>
    <property type="project" value="UniProtKB-UniRule"/>
</dbReference>
<keyword evidence="4 14" id="KW-0963">Cytoplasm</keyword>
<evidence type="ECO:0000259" key="17">
    <source>
        <dbReference type="Pfam" id="PF08245"/>
    </source>
</evidence>
<evidence type="ECO:0000313" key="18">
    <source>
        <dbReference type="EMBL" id="CAA6804614.1"/>
    </source>
</evidence>
<reference evidence="18" key="1">
    <citation type="submission" date="2020-01" db="EMBL/GenBank/DDBJ databases">
        <authorList>
            <person name="Meier V. D."/>
            <person name="Meier V D."/>
        </authorList>
    </citation>
    <scope>NUCLEOTIDE SEQUENCE</scope>
    <source>
        <strain evidence="18">HLG_WM_MAG_10</strain>
    </source>
</reference>
<dbReference type="HAMAP" id="MF_00046">
    <property type="entry name" value="MurC"/>
    <property type="match status" value="1"/>
</dbReference>
<dbReference type="GO" id="GO:0009252">
    <property type="term" value="P:peptidoglycan biosynthetic process"/>
    <property type="evidence" value="ECO:0007669"/>
    <property type="project" value="UniProtKB-UniRule"/>
</dbReference>
<dbReference type="GO" id="GO:0008360">
    <property type="term" value="P:regulation of cell shape"/>
    <property type="evidence" value="ECO:0007669"/>
    <property type="project" value="UniProtKB-KW"/>
</dbReference>
<dbReference type="Pfam" id="PF02875">
    <property type="entry name" value="Mur_ligase_C"/>
    <property type="match status" value="1"/>
</dbReference>
<evidence type="ECO:0000256" key="9">
    <source>
        <dbReference type="ARBA" id="ARBA00022960"/>
    </source>
</evidence>
<keyword evidence="9 14" id="KW-0133">Cell shape</keyword>
<dbReference type="Gene3D" id="3.90.190.20">
    <property type="entry name" value="Mur ligase, C-terminal domain"/>
    <property type="match status" value="1"/>
</dbReference>
<dbReference type="PANTHER" id="PTHR43445:SF3">
    <property type="entry name" value="UDP-N-ACETYLMURAMATE--L-ALANINE LIGASE"/>
    <property type="match status" value="1"/>
</dbReference>
<dbReference type="EMBL" id="CACVAQ010000101">
    <property type="protein sequence ID" value="CAA6804614.1"/>
    <property type="molecule type" value="Genomic_DNA"/>
</dbReference>
<evidence type="ECO:0000256" key="5">
    <source>
        <dbReference type="ARBA" id="ARBA00022598"/>
    </source>
</evidence>
<dbReference type="Pfam" id="PF01225">
    <property type="entry name" value="Mur_ligase"/>
    <property type="match status" value="1"/>
</dbReference>
<dbReference type="Gene3D" id="3.40.50.720">
    <property type="entry name" value="NAD(P)-binding Rossmann-like Domain"/>
    <property type="match status" value="1"/>
</dbReference>
<dbReference type="PANTHER" id="PTHR43445">
    <property type="entry name" value="UDP-N-ACETYLMURAMATE--L-ALANINE LIGASE-RELATED"/>
    <property type="match status" value="1"/>
</dbReference>
<dbReference type="GO" id="GO:0051301">
    <property type="term" value="P:cell division"/>
    <property type="evidence" value="ECO:0007669"/>
    <property type="project" value="UniProtKB-KW"/>
</dbReference>
<dbReference type="InterPro" id="IPR036615">
    <property type="entry name" value="Mur_ligase_C_dom_sf"/>
</dbReference>
<dbReference type="SUPFAM" id="SSF53244">
    <property type="entry name" value="MurD-like peptide ligases, peptide-binding domain"/>
    <property type="match status" value="1"/>
</dbReference>
<comment type="similarity">
    <text evidence="14">Belongs to the MurCDEF family.</text>
</comment>
<evidence type="ECO:0000259" key="15">
    <source>
        <dbReference type="Pfam" id="PF01225"/>
    </source>
</evidence>
<keyword evidence="5 14" id="KW-0436">Ligase</keyword>
<evidence type="ECO:0000256" key="1">
    <source>
        <dbReference type="ARBA" id="ARBA00004496"/>
    </source>
</evidence>
<dbReference type="InterPro" id="IPR036565">
    <property type="entry name" value="Mur-like_cat_sf"/>
</dbReference>
<evidence type="ECO:0000256" key="13">
    <source>
        <dbReference type="ARBA" id="ARBA00047833"/>
    </source>
</evidence>
<sequence>MKLDGLKKIYFVGIGGIGMSALARYFNSLGIDVFGYDKVETVLTKSLVAEGMKVHYKDDVTQIPAGIDLVVYTPAIPATHQELNYFLEQNYPVKKRAEVLGIISKNRKTIGIAGTHGKTTTSAILTHVLRSCGVDCTAFLGGIAANFESNFVAGQSEWVVMEADEFDRSFLHLYPELAVITSMDADHLDIYGDEASMHQTFYDYAKQVQNTLYYKYDLPLASSHNKEIALCSYGIEAGGARAVNIRAEAPYFVFDWEDGEDCIKELKFTLPGNHNVLNATAAIAIAKKLGCKAEGIRAALLSFKGIKRRFEFRIDTKTQVYIDDYAHHPEELKAAIQAAKTLYPTRKITGVFQPHLFSRTKDFAAGFATALDLLDAVVLLDIYPARELPMEGVSSAIIFDKMKQNNKVLIKKEALLEELKTRDLEVLMTLGAGDIGALVPDIAEMLAKCS</sequence>
<evidence type="ECO:0000256" key="12">
    <source>
        <dbReference type="ARBA" id="ARBA00023316"/>
    </source>
</evidence>
<evidence type="ECO:0000256" key="6">
    <source>
        <dbReference type="ARBA" id="ARBA00022618"/>
    </source>
</evidence>
<evidence type="ECO:0000256" key="4">
    <source>
        <dbReference type="ARBA" id="ARBA00022490"/>
    </source>
</evidence>
<feature type="domain" description="Mur ligase N-terminal catalytic" evidence="15">
    <location>
        <begin position="8"/>
        <end position="106"/>
    </location>
</feature>
<dbReference type="SUPFAM" id="SSF51984">
    <property type="entry name" value="MurCD N-terminal domain"/>
    <property type="match status" value="1"/>
</dbReference>
<accession>A0A6S6SA00</accession>
<dbReference type="InterPro" id="IPR050061">
    <property type="entry name" value="MurCDEF_pg_biosynth"/>
</dbReference>
<evidence type="ECO:0000256" key="11">
    <source>
        <dbReference type="ARBA" id="ARBA00023306"/>
    </source>
</evidence>
<keyword evidence="7 14" id="KW-0547">Nucleotide-binding</keyword>
<dbReference type="UniPathway" id="UPA00219"/>
<proteinExistence type="inferred from homology"/>
<name>A0A6S6SA00_9BACT</name>
<dbReference type="GO" id="GO:0005524">
    <property type="term" value="F:ATP binding"/>
    <property type="evidence" value="ECO:0007669"/>
    <property type="project" value="UniProtKB-UniRule"/>
</dbReference>
<dbReference type="Gene3D" id="3.40.1190.10">
    <property type="entry name" value="Mur-like, catalytic domain"/>
    <property type="match status" value="1"/>
</dbReference>
<dbReference type="GO" id="GO:0005737">
    <property type="term" value="C:cytoplasm"/>
    <property type="evidence" value="ECO:0007669"/>
    <property type="project" value="UniProtKB-SubCell"/>
</dbReference>
<evidence type="ECO:0000259" key="16">
    <source>
        <dbReference type="Pfam" id="PF02875"/>
    </source>
</evidence>
<organism evidence="18">
    <name type="scientific">uncultured Aureispira sp</name>
    <dbReference type="NCBI Taxonomy" id="1331704"/>
    <lineage>
        <taxon>Bacteria</taxon>
        <taxon>Pseudomonadati</taxon>
        <taxon>Bacteroidota</taxon>
        <taxon>Saprospiria</taxon>
        <taxon>Saprospirales</taxon>
        <taxon>Saprospiraceae</taxon>
        <taxon>Aureispira</taxon>
        <taxon>environmental samples</taxon>
    </lineage>
</organism>
<keyword evidence="8 14" id="KW-0067">ATP-binding</keyword>
<dbReference type="InterPro" id="IPR004101">
    <property type="entry name" value="Mur_ligase_C"/>
</dbReference>
<comment type="subcellular location">
    <subcellularLocation>
        <location evidence="1 14">Cytoplasm</location>
    </subcellularLocation>
</comment>
<keyword evidence="11 14" id="KW-0131">Cell cycle</keyword>
<dbReference type="EC" id="6.3.2.8" evidence="3 14"/>
<dbReference type="AlphaFoldDB" id="A0A6S6SA00"/>
<evidence type="ECO:0000256" key="14">
    <source>
        <dbReference type="HAMAP-Rule" id="MF_00046"/>
    </source>
</evidence>
<comment type="function">
    <text evidence="14">Cell wall formation.</text>
</comment>
<keyword evidence="10 14" id="KW-0573">Peptidoglycan synthesis</keyword>
<keyword evidence="12 14" id="KW-0961">Cell wall biogenesis/degradation</keyword>
<dbReference type="InterPro" id="IPR005758">
    <property type="entry name" value="UDP-N-AcMur_Ala_ligase_MurC"/>
</dbReference>
<feature type="binding site" evidence="14">
    <location>
        <begin position="114"/>
        <end position="120"/>
    </location>
    <ligand>
        <name>ATP</name>
        <dbReference type="ChEBI" id="CHEBI:30616"/>
    </ligand>
</feature>
<evidence type="ECO:0000256" key="7">
    <source>
        <dbReference type="ARBA" id="ARBA00022741"/>
    </source>
</evidence>